<protein>
    <recommendedName>
        <fullName evidence="4">DUF4124 domain-containing protein</fullName>
    </recommendedName>
</protein>
<dbReference type="AlphaFoldDB" id="A0A5K7Z201"/>
<evidence type="ECO:0000256" key="1">
    <source>
        <dbReference type="SAM" id="MobiDB-lite"/>
    </source>
</evidence>
<organism evidence="2 3">
    <name type="scientific">Desulfosarcina widdelii</name>
    <dbReference type="NCBI Taxonomy" id="947919"/>
    <lineage>
        <taxon>Bacteria</taxon>
        <taxon>Pseudomonadati</taxon>
        <taxon>Thermodesulfobacteriota</taxon>
        <taxon>Desulfobacteria</taxon>
        <taxon>Desulfobacterales</taxon>
        <taxon>Desulfosarcinaceae</taxon>
        <taxon>Desulfosarcina</taxon>
    </lineage>
</organism>
<dbReference type="OrthoDB" id="5422180at2"/>
<name>A0A5K7Z201_9BACT</name>
<dbReference type="EMBL" id="AP021875">
    <property type="protein sequence ID" value="BBO74123.1"/>
    <property type="molecule type" value="Genomic_DNA"/>
</dbReference>
<feature type="region of interest" description="Disordered" evidence="1">
    <location>
        <begin position="40"/>
        <end position="95"/>
    </location>
</feature>
<keyword evidence="3" id="KW-1185">Reference proteome</keyword>
<dbReference type="Proteomes" id="UP000427769">
    <property type="component" value="Chromosome"/>
</dbReference>
<evidence type="ECO:0008006" key="4">
    <source>
        <dbReference type="Google" id="ProtNLM"/>
    </source>
</evidence>
<proteinExistence type="predicted"/>
<dbReference type="RefSeq" id="WP_155303175.1">
    <property type="nucleotide sequence ID" value="NZ_AP021875.1"/>
</dbReference>
<gene>
    <name evidence="2" type="ORF">DSCW_15400</name>
</gene>
<feature type="compositionally biased region" description="Basic and acidic residues" evidence="1">
    <location>
        <begin position="47"/>
        <end position="57"/>
    </location>
</feature>
<reference evidence="2 3" key="1">
    <citation type="submission" date="2019-11" db="EMBL/GenBank/DDBJ databases">
        <title>Comparative genomics of hydrocarbon-degrading Desulfosarcina strains.</title>
        <authorList>
            <person name="Watanabe M."/>
            <person name="Kojima H."/>
            <person name="Fukui M."/>
        </authorList>
    </citation>
    <scope>NUCLEOTIDE SEQUENCE [LARGE SCALE GENOMIC DNA]</scope>
    <source>
        <strain evidence="2 3">PP31</strain>
    </source>
</reference>
<evidence type="ECO:0000313" key="3">
    <source>
        <dbReference type="Proteomes" id="UP000427769"/>
    </source>
</evidence>
<accession>A0A5K7Z201</accession>
<dbReference type="KEGG" id="dwd:DSCW_15400"/>
<sequence length="172" mass="19508">MKKTILAIFSILLGLLFAAYSNAEIYKYLDENGQKRWTDDLSQVPVEQRDSADRMDTEATFETPSDRASDEAAPSEPAEKMEEATSDTDEPNRGALEKEKADLDTMYQELLQERQQIEKAKAEAKGAQAKGALGKRISAYNEKAEKYEERLKAFNKNVNEYNQRIQSATKNE</sequence>
<evidence type="ECO:0000313" key="2">
    <source>
        <dbReference type="EMBL" id="BBO74123.1"/>
    </source>
</evidence>